<feature type="domain" description="Enolase C-terminal" evidence="1">
    <location>
        <begin position="4"/>
        <end position="83"/>
    </location>
</feature>
<dbReference type="InterPro" id="IPR029065">
    <property type="entry name" value="Enolase_C-like"/>
</dbReference>
<dbReference type="Pfam" id="PF13378">
    <property type="entry name" value="MR_MLE_C"/>
    <property type="match status" value="1"/>
</dbReference>
<reference evidence="2 3" key="1">
    <citation type="submission" date="2019-09" db="EMBL/GenBank/DDBJ databases">
        <title>Genome sequencing of Ng87 strain.</title>
        <authorList>
            <person name="Karasev E.S."/>
            <person name="Andronov E."/>
        </authorList>
    </citation>
    <scope>NUCLEOTIDE SEQUENCE [LARGE SCALE GENOMIC DNA]</scope>
    <source>
        <strain evidence="2 3">Ng87</strain>
    </source>
</reference>
<accession>A0A6A1TJR3</accession>
<dbReference type="InterPro" id="IPR036849">
    <property type="entry name" value="Enolase-like_C_sf"/>
</dbReference>
<dbReference type="Proteomes" id="UP000386575">
    <property type="component" value="Unassembled WGS sequence"/>
</dbReference>
<proteinExistence type="predicted"/>
<dbReference type="AlphaFoldDB" id="A0A6A1TJR3"/>
<protein>
    <recommendedName>
        <fullName evidence="1">Enolase C-terminal domain-containing protein</fullName>
    </recommendedName>
</protein>
<name>A0A6A1TJR3_NEOGA</name>
<dbReference type="Gene3D" id="3.20.20.120">
    <property type="entry name" value="Enolase-like C-terminal domain"/>
    <property type="match status" value="1"/>
</dbReference>
<evidence type="ECO:0000313" key="2">
    <source>
        <dbReference type="EMBL" id="KAB1083781.1"/>
    </source>
</evidence>
<dbReference type="SUPFAM" id="SSF51604">
    <property type="entry name" value="Enolase C-terminal domain-like"/>
    <property type="match status" value="1"/>
</dbReference>
<comment type="caution">
    <text evidence="2">The sequence shown here is derived from an EMBL/GenBank/DDBJ whole genome shotgun (WGS) entry which is preliminary data.</text>
</comment>
<evidence type="ECO:0000313" key="3">
    <source>
        <dbReference type="Proteomes" id="UP000386575"/>
    </source>
</evidence>
<organism evidence="2 3">
    <name type="scientific">Neorhizobium galegae</name>
    <name type="common">Rhizobium galegae</name>
    <dbReference type="NCBI Taxonomy" id="399"/>
    <lineage>
        <taxon>Bacteria</taxon>
        <taxon>Pseudomonadati</taxon>
        <taxon>Pseudomonadota</taxon>
        <taxon>Alphaproteobacteria</taxon>
        <taxon>Hyphomicrobiales</taxon>
        <taxon>Rhizobiaceae</taxon>
        <taxon>Rhizobium/Agrobacterium group</taxon>
        <taxon>Neorhizobium</taxon>
    </lineage>
</organism>
<gene>
    <name evidence="2" type="ORF">F4V91_30485</name>
</gene>
<dbReference type="EMBL" id="VZUL01000003">
    <property type="protein sequence ID" value="KAB1083781.1"/>
    <property type="molecule type" value="Genomic_DNA"/>
</dbReference>
<sequence>MATFRDICEARSMPHTCDDAWGGDIIAAACTHIGATVRPQLCEGVWIAQPYIESHFDPEYGVVVEGGHIKLPTGPGLGVLPNEILFGAPLASYS</sequence>
<evidence type="ECO:0000259" key="1">
    <source>
        <dbReference type="Pfam" id="PF13378"/>
    </source>
</evidence>
<dbReference type="RefSeq" id="WP_151046984.1">
    <property type="nucleotide sequence ID" value="NZ_VZUL01000003.1"/>
</dbReference>